<dbReference type="InterPro" id="IPR011256">
    <property type="entry name" value="Reg_factor_effector_dom_sf"/>
</dbReference>
<dbReference type="SMART" id="SM00871">
    <property type="entry name" value="AraC_E_bind"/>
    <property type="match status" value="1"/>
</dbReference>
<accession>A0A1Q8CGH4</accession>
<reference evidence="2 3" key="1">
    <citation type="submission" date="2016-12" db="EMBL/GenBank/DDBJ databases">
        <title>The draft genome sequence of Actinophytocola sp. 11-183.</title>
        <authorList>
            <person name="Wang W."/>
            <person name="Yuan L."/>
        </authorList>
    </citation>
    <scope>NUCLEOTIDE SEQUENCE [LARGE SCALE GENOMIC DNA]</scope>
    <source>
        <strain evidence="2 3">11-183</strain>
    </source>
</reference>
<dbReference type="Pfam" id="PF06445">
    <property type="entry name" value="GyrI-like"/>
    <property type="match status" value="1"/>
</dbReference>
<gene>
    <name evidence="2" type="ORF">BU204_27610</name>
</gene>
<evidence type="ECO:0000313" key="3">
    <source>
        <dbReference type="Proteomes" id="UP000185596"/>
    </source>
</evidence>
<proteinExistence type="predicted"/>
<dbReference type="InterPro" id="IPR010499">
    <property type="entry name" value="AraC_E-bd"/>
</dbReference>
<dbReference type="Gene3D" id="3.20.80.10">
    <property type="entry name" value="Regulatory factor, effector binding domain"/>
    <property type="match status" value="1"/>
</dbReference>
<keyword evidence="3" id="KW-1185">Reference proteome</keyword>
<evidence type="ECO:0000313" key="2">
    <source>
        <dbReference type="EMBL" id="OLF13433.1"/>
    </source>
</evidence>
<dbReference type="RefSeq" id="WP_075128680.1">
    <property type="nucleotide sequence ID" value="NZ_MSIE01000056.1"/>
</dbReference>
<dbReference type="OrthoDB" id="64208at2"/>
<organism evidence="2 3">
    <name type="scientific">Actinophytocola xanthii</name>
    <dbReference type="NCBI Taxonomy" id="1912961"/>
    <lineage>
        <taxon>Bacteria</taxon>
        <taxon>Bacillati</taxon>
        <taxon>Actinomycetota</taxon>
        <taxon>Actinomycetes</taxon>
        <taxon>Pseudonocardiales</taxon>
        <taxon>Pseudonocardiaceae</taxon>
    </lineage>
</organism>
<feature type="domain" description="AraC effector-binding" evidence="1">
    <location>
        <begin position="1"/>
        <end position="157"/>
    </location>
</feature>
<dbReference type="STRING" id="1912961.BU204_27610"/>
<dbReference type="InterPro" id="IPR029442">
    <property type="entry name" value="GyrI-like"/>
</dbReference>
<dbReference type="AlphaFoldDB" id="A0A1Q8CGH4"/>
<dbReference type="Proteomes" id="UP000185596">
    <property type="component" value="Unassembled WGS sequence"/>
</dbReference>
<sequence length="159" mass="17558">MSEFVERATQPYAAIPIRATLREWGSVNALVPEVFAWLADRGIPPAGPLFYRYRVIGGLDEEFEVEVGVPVGAPVDGDGRVLAGAAPPGRYAVHVHHGHPDGIAETHRDLLAWAEQQGSPAARDGERWAGVFEYYRTDPELQPDPTEWETELAYLVTPR</sequence>
<protein>
    <submittedName>
        <fullName evidence="2">AraC family transcriptional regulator</fullName>
    </submittedName>
</protein>
<dbReference type="EMBL" id="MSIE01000056">
    <property type="protein sequence ID" value="OLF13433.1"/>
    <property type="molecule type" value="Genomic_DNA"/>
</dbReference>
<dbReference type="SUPFAM" id="SSF55136">
    <property type="entry name" value="Probable bacterial effector-binding domain"/>
    <property type="match status" value="1"/>
</dbReference>
<name>A0A1Q8CGH4_9PSEU</name>
<comment type="caution">
    <text evidence="2">The sequence shown here is derived from an EMBL/GenBank/DDBJ whole genome shotgun (WGS) entry which is preliminary data.</text>
</comment>
<evidence type="ECO:0000259" key="1">
    <source>
        <dbReference type="SMART" id="SM00871"/>
    </source>
</evidence>